<protein>
    <submittedName>
        <fullName evidence="1">Uncharacterized protein</fullName>
    </submittedName>
</protein>
<name>A0ABR2H0V9_9EUKA</name>
<organism evidence="1 2">
    <name type="scientific">Tritrichomonas musculus</name>
    <dbReference type="NCBI Taxonomy" id="1915356"/>
    <lineage>
        <taxon>Eukaryota</taxon>
        <taxon>Metamonada</taxon>
        <taxon>Parabasalia</taxon>
        <taxon>Tritrichomonadida</taxon>
        <taxon>Tritrichomonadidae</taxon>
        <taxon>Tritrichomonas</taxon>
    </lineage>
</organism>
<proteinExistence type="predicted"/>
<evidence type="ECO:0000313" key="2">
    <source>
        <dbReference type="Proteomes" id="UP001470230"/>
    </source>
</evidence>
<gene>
    <name evidence="1" type="ORF">M9Y10_031537</name>
</gene>
<sequence length="268" mass="31554">MKVLLVKLKISQKIEIIKIKELTKKKKKKKLNQKIRFDPGHFRNSFKTALNKMINDNKTFRYVTNDNQEVVLHNPFDGLEGRLLKWFNTCLKESDDRKRLAMWLSTVPHYLGDHSNCFHPEDEVHQIWWQGVEHQPLIDILNEKIDQFSKDIGNTSVQHSSQCVESVNATYARVAPKITYWNKIDARIASGVIRQNAPVETPFIIRECCNAEPKSNQVEDELKRDTMNLQKEREISKTAEFKEAKYKARLKRKKVYHDDPNDDYKRSD</sequence>
<comment type="caution">
    <text evidence="1">The sequence shown here is derived from an EMBL/GenBank/DDBJ whole genome shotgun (WGS) entry which is preliminary data.</text>
</comment>
<dbReference type="EMBL" id="JAPFFF010000050">
    <property type="protein sequence ID" value="KAK8839827.1"/>
    <property type="molecule type" value="Genomic_DNA"/>
</dbReference>
<dbReference type="Proteomes" id="UP001470230">
    <property type="component" value="Unassembled WGS sequence"/>
</dbReference>
<keyword evidence="2" id="KW-1185">Reference proteome</keyword>
<accession>A0ABR2H0V9</accession>
<evidence type="ECO:0000313" key="1">
    <source>
        <dbReference type="EMBL" id="KAK8839827.1"/>
    </source>
</evidence>
<reference evidence="1 2" key="1">
    <citation type="submission" date="2024-04" db="EMBL/GenBank/DDBJ databases">
        <title>Tritrichomonas musculus Genome.</title>
        <authorList>
            <person name="Alves-Ferreira E."/>
            <person name="Grigg M."/>
            <person name="Lorenzi H."/>
            <person name="Galac M."/>
        </authorList>
    </citation>
    <scope>NUCLEOTIDE SEQUENCE [LARGE SCALE GENOMIC DNA]</scope>
    <source>
        <strain evidence="1 2">EAF2021</strain>
    </source>
</reference>